<feature type="domain" description="Alpha-D-phosphohexomutase alpha/beta/alpha" evidence="10">
    <location>
        <begin position="174"/>
        <end position="262"/>
    </location>
</feature>
<dbReference type="Pfam" id="PF00408">
    <property type="entry name" value="PGM_PMM_IV"/>
    <property type="match status" value="1"/>
</dbReference>
<evidence type="ECO:0000256" key="6">
    <source>
        <dbReference type="ARBA" id="ARBA00023235"/>
    </source>
</evidence>
<protein>
    <recommendedName>
        <fullName evidence="14">Phosphomannomutase/phosphoglucomutase</fullName>
    </recommendedName>
</protein>
<evidence type="ECO:0000259" key="8">
    <source>
        <dbReference type="Pfam" id="PF00408"/>
    </source>
</evidence>
<proteinExistence type="inferred from homology"/>
<keyword evidence="6" id="KW-0413">Isomerase</keyword>
<keyword evidence="4 7" id="KW-0479">Metal-binding</keyword>
<evidence type="ECO:0000259" key="9">
    <source>
        <dbReference type="Pfam" id="PF02878"/>
    </source>
</evidence>
<name>A0A1F7IKQ9_9BACT</name>
<evidence type="ECO:0008006" key="14">
    <source>
        <dbReference type="Google" id="ProtNLM"/>
    </source>
</evidence>
<dbReference type="Pfam" id="PF02880">
    <property type="entry name" value="PGM_PMM_III"/>
    <property type="match status" value="1"/>
</dbReference>
<dbReference type="SUPFAM" id="SSF53738">
    <property type="entry name" value="Phosphoglucomutase, first 3 domains"/>
    <property type="match status" value="3"/>
</dbReference>
<dbReference type="GO" id="GO:0005975">
    <property type="term" value="P:carbohydrate metabolic process"/>
    <property type="evidence" value="ECO:0007669"/>
    <property type="project" value="InterPro"/>
</dbReference>
<dbReference type="PANTHER" id="PTHR43771">
    <property type="entry name" value="PHOSPHOMANNOMUTASE"/>
    <property type="match status" value="1"/>
</dbReference>
<evidence type="ECO:0000256" key="4">
    <source>
        <dbReference type="ARBA" id="ARBA00022723"/>
    </source>
</evidence>
<dbReference type="GO" id="GO:0000287">
    <property type="term" value="F:magnesium ion binding"/>
    <property type="evidence" value="ECO:0007669"/>
    <property type="project" value="InterPro"/>
</dbReference>
<evidence type="ECO:0000259" key="10">
    <source>
        <dbReference type="Pfam" id="PF02879"/>
    </source>
</evidence>
<dbReference type="GO" id="GO:0016868">
    <property type="term" value="F:intramolecular phosphotransferase activity"/>
    <property type="evidence" value="ECO:0007669"/>
    <property type="project" value="InterPro"/>
</dbReference>
<dbReference type="InterPro" id="IPR005846">
    <property type="entry name" value="A-D-PHexomutase_a/b/a-III"/>
</dbReference>
<dbReference type="InterPro" id="IPR036900">
    <property type="entry name" value="A-D-PHexomutase_C_sf"/>
</dbReference>
<comment type="similarity">
    <text evidence="2 7">Belongs to the phosphohexose mutase family.</text>
</comment>
<feature type="domain" description="Alpha-D-phosphohexomutase C-terminal" evidence="8">
    <location>
        <begin position="416"/>
        <end position="451"/>
    </location>
</feature>
<keyword evidence="5 7" id="KW-0460">Magnesium</keyword>
<dbReference type="SUPFAM" id="SSF55957">
    <property type="entry name" value="Phosphoglucomutase, C-terminal domain"/>
    <property type="match status" value="1"/>
</dbReference>
<evidence type="ECO:0000256" key="2">
    <source>
        <dbReference type="ARBA" id="ARBA00010231"/>
    </source>
</evidence>
<dbReference type="InterPro" id="IPR016055">
    <property type="entry name" value="A-D-PHexomutase_a/b/a-I/II/III"/>
</dbReference>
<dbReference type="Gene3D" id="3.30.310.50">
    <property type="entry name" value="Alpha-D-phosphohexomutase, C-terminal domain"/>
    <property type="match status" value="1"/>
</dbReference>
<evidence type="ECO:0000313" key="12">
    <source>
        <dbReference type="EMBL" id="OGK43948.1"/>
    </source>
</evidence>
<dbReference type="InterPro" id="IPR005845">
    <property type="entry name" value="A-D-PHexomutase_a/b/a-II"/>
</dbReference>
<gene>
    <name evidence="12" type="ORF">A3B40_04040</name>
</gene>
<evidence type="ECO:0000256" key="1">
    <source>
        <dbReference type="ARBA" id="ARBA00001946"/>
    </source>
</evidence>
<dbReference type="Pfam" id="PF02879">
    <property type="entry name" value="PGM_PMM_II"/>
    <property type="match status" value="1"/>
</dbReference>
<evidence type="ECO:0000313" key="13">
    <source>
        <dbReference type="Proteomes" id="UP000178040"/>
    </source>
</evidence>
<evidence type="ECO:0000256" key="5">
    <source>
        <dbReference type="ARBA" id="ARBA00022842"/>
    </source>
</evidence>
<dbReference type="CDD" id="cd03089">
    <property type="entry name" value="PMM_PGM"/>
    <property type="match status" value="1"/>
</dbReference>
<organism evidence="12 13">
    <name type="scientific">Candidatus Roizmanbacteria bacterium RIFCSPLOWO2_01_FULL_37_16</name>
    <dbReference type="NCBI Taxonomy" id="1802058"/>
    <lineage>
        <taxon>Bacteria</taxon>
        <taxon>Candidatus Roizmaniibacteriota</taxon>
    </lineage>
</organism>
<reference evidence="12 13" key="1">
    <citation type="journal article" date="2016" name="Nat. Commun.">
        <title>Thousands of microbial genomes shed light on interconnected biogeochemical processes in an aquifer system.</title>
        <authorList>
            <person name="Anantharaman K."/>
            <person name="Brown C.T."/>
            <person name="Hug L.A."/>
            <person name="Sharon I."/>
            <person name="Castelle C.J."/>
            <person name="Probst A.J."/>
            <person name="Thomas B.C."/>
            <person name="Singh A."/>
            <person name="Wilkins M.J."/>
            <person name="Karaoz U."/>
            <person name="Brodie E.L."/>
            <person name="Williams K.H."/>
            <person name="Hubbard S.S."/>
            <person name="Banfield J.F."/>
        </authorList>
    </citation>
    <scope>NUCLEOTIDE SEQUENCE [LARGE SCALE GENOMIC DNA]</scope>
</reference>
<dbReference type="Gene3D" id="3.40.120.10">
    <property type="entry name" value="Alpha-D-Glucose-1,6-Bisphosphate, subunit A, domain 3"/>
    <property type="match status" value="3"/>
</dbReference>
<comment type="caution">
    <text evidence="12">The sequence shown here is derived from an EMBL/GenBank/DDBJ whole genome shotgun (WGS) entry which is preliminary data.</text>
</comment>
<evidence type="ECO:0000259" key="11">
    <source>
        <dbReference type="Pfam" id="PF02880"/>
    </source>
</evidence>
<dbReference type="Pfam" id="PF02878">
    <property type="entry name" value="PGM_PMM_I"/>
    <property type="match status" value="1"/>
</dbReference>
<dbReference type="PROSITE" id="PS00710">
    <property type="entry name" value="PGM_PMM"/>
    <property type="match status" value="1"/>
</dbReference>
<evidence type="ECO:0000256" key="3">
    <source>
        <dbReference type="ARBA" id="ARBA00022553"/>
    </source>
</evidence>
<comment type="cofactor">
    <cofactor evidence="1">
        <name>Mg(2+)</name>
        <dbReference type="ChEBI" id="CHEBI:18420"/>
    </cofactor>
</comment>
<dbReference type="PRINTS" id="PR00509">
    <property type="entry name" value="PGMPMM"/>
</dbReference>
<dbReference type="AlphaFoldDB" id="A0A1F7IKQ9"/>
<dbReference type="PANTHER" id="PTHR43771:SF1">
    <property type="entry name" value="PHOSPHOMANNOMUTASE"/>
    <property type="match status" value="1"/>
</dbReference>
<accession>A0A1F7IKQ9</accession>
<dbReference type="InterPro" id="IPR005844">
    <property type="entry name" value="A-D-PHexomutase_a/b/a-I"/>
</dbReference>
<sequence length="466" mass="52603">MTINPSIFKAYDIRGIYPQDINQENIGKIITGIYTFFLRDFKTDTVRVVLGRDMRLSSPPLFQVAKKTMVSLGATVIDIGLSSTPTFYFACLKYGYDCGLQISASHNPPNYNGIKFVKRKDKCLIKIGKSTGMDDVKQIVLSEKKFKSLRKGRIIKNTNVLKDEIEFAFKAIKPANLKTFKVVADPGNAMGILYLKELFSKLPCQLKKMNFELDGRFPAHQPDPMDLKNLVDLEKKVIEEKADLGIAPDGDGDRVFFVDEKGHLVKASLITSILAKDIISQNPGEKVLIDIRYIRNISNAVEKSNGKPIIGKVGHALITEHMIRDEVIFSGESSGHYFYRETGYAESSVLTILRLLKILSKENKPLSLLAKEVEVSSESGEYNFILKERLNSKDLLNYICKKFKDGKISWLDGLSVDYPSWRFNIRTSNTEPLVRLNVEAKTEKVTAKKLQELTKQILLFGAKEKK</sequence>
<dbReference type="Proteomes" id="UP000178040">
    <property type="component" value="Unassembled WGS sequence"/>
</dbReference>
<dbReference type="InterPro" id="IPR005841">
    <property type="entry name" value="Alpha-D-phosphohexomutase_SF"/>
</dbReference>
<dbReference type="InterPro" id="IPR016066">
    <property type="entry name" value="A-D-PHexomutase_CS"/>
</dbReference>
<feature type="domain" description="Alpha-D-phosphohexomutase alpha/beta/alpha" evidence="9">
    <location>
        <begin position="7"/>
        <end position="120"/>
    </location>
</feature>
<dbReference type="InterPro" id="IPR005843">
    <property type="entry name" value="A-D-PHexomutase_C"/>
</dbReference>
<keyword evidence="3" id="KW-0597">Phosphoprotein</keyword>
<feature type="domain" description="Alpha-D-phosphohexomutase alpha/beta/alpha" evidence="11">
    <location>
        <begin position="270"/>
        <end position="372"/>
    </location>
</feature>
<dbReference type="EMBL" id="MGAI01000035">
    <property type="protein sequence ID" value="OGK43948.1"/>
    <property type="molecule type" value="Genomic_DNA"/>
</dbReference>
<evidence type="ECO:0000256" key="7">
    <source>
        <dbReference type="RuleBase" id="RU004326"/>
    </source>
</evidence>